<dbReference type="GO" id="GO:0070901">
    <property type="term" value="P:mitochondrial tRNA methylation"/>
    <property type="evidence" value="ECO:0007669"/>
    <property type="project" value="TreeGrafter"/>
</dbReference>
<comment type="similarity">
    <text evidence="10">Belongs to the TRM5 / TYW2 family.</text>
</comment>
<dbReference type="FunFam" id="3.30.300.110:FF:000001">
    <property type="entry name" value="tRNA (guanine(37)-N1)-methyltransferase"/>
    <property type="match status" value="1"/>
</dbReference>
<evidence type="ECO:0000256" key="3">
    <source>
        <dbReference type="ARBA" id="ARBA00022603"/>
    </source>
</evidence>
<sequence length="476" mass="52545">MEAGGINNNGQGKKSELGMNLFRAPAAARAAKTLDRALFSRTLPTSAACVRENKLISRYRKQLERTREVLALDKFDPVAAHPDAALAAQGRKCLVLKPDVQVAAPETWSSVLQEASSTGDLSVVPFQVTVGYDLWSYLDVMRSILPEDLHGEIPVGFNTAGHVAHLNIRGQYLPYRHVIAQVILDKNPNIRTVINKTDNVGAENEFRTFTYEVLAGPDDLLVEVSEAGCVFRFDYAKVYWNTKLGTEHGRICAMFQPGEVVVDVMAGIGPFAVPAGKKGVFVWANDKNPESYRYLGGIIKRNKVTEFVKPFNQDGHHFIKHAADMVLDASRRGDCAVVQPIKVSRSIPPEQRPKPTRIPVPPTVSHFVMNLPASALEFLHNFRGLYEGHEELFTPRGSARLPLVHVHCFGAKGDDATPMEDICRRIFAEIGVQLTPGDAEEEGRVAILEVRDVAPAKRMFCATFRLPPEVAFASRA</sequence>
<feature type="domain" description="SAM-dependent methyltransferase TRM5/TYW2-type" evidence="11">
    <location>
        <begin position="157"/>
        <end position="468"/>
    </location>
</feature>
<keyword evidence="8 10" id="KW-0539">Nucleus</keyword>
<keyword evidence="13" id="KW-1185">Reference proteome</keyword>
<dbReference type="SUPFAM" id="SSF53335">
    <property type="entry name" value="S-adenosyl-L-methionine-dependent methyltransferases"/>
    <property type="match status" value="1"/>
</dbReference>
<dbReference type="AlphaFoldDB" id="A0A167WZS8"/>
<dbReference type="Gene3D" id="3.30.300.110">
    <property type="entry name" value="Met-10+ protein-like domains"/>
    <property type="match status" value="1"/>
</dbReference>
<evidence type="ECO:0000256" key="2">
    <source>
        <dbReference type="ARBA" id="ARBA00022490"/>
    </source>
</evidence>
<evidence type="ECO:0000256" key="1">
    <source>
        <dbReference type="ARBA" id="ARBA00009775"/>
    </source>
</evidence>
<dbReference type="Pfam" id="PF25133">
    <property type="entry name" value="TYW2_N_2"/>
    <property type="match status" value="1"/>
</dbReference>
<evidence type="ECO:0000256" key="9">
    <source>
        <dbReference type="ARBA" id="ARBA00047783"/>
    </source>
</evidence>
<feature type="binding site" evidence="10">
    <location>
        <position position="370"/>
    </location>
    <ligand>
        <name>S-adenosyl-L-methionine</name>
        <dbReference type="ChEBI" id="CHEBI:59789"/>
    </ligand>
</feature>
<dbReference type="PANTHER" id="PTHR23245:SF36">
    <property type="entry name" value="TRNA (GUANINE(37)-N1)-METHYLTRANSFERASE"/>
    <property type="match status" value="1"/>
</dbReference>
<dbReference type="OrthoDB" id="408788at2759"/>
<comment type="caution">
    <text evidence="12">The sequence shown here is derived from an EMBL/GenBank/DDBJ whole genome shotgun (WGS) entry which is preliminary data.</text>
</comment>
<gene>
    <name evidence="10" type="primary">TRM5</name>
    <name evidence="12" type="ORF">AAL_07765</name>
</gene>
<evidence type="ECO:0000256" key="6">
    <source>
        <dbReference type="ARBA" id="ARBA00022694"/>
    </source>
</evidence>
<comment type="subcellular location">
    <subcellularLocation>
        <location evidence="10">Mitochondrion matrix</location>
    </subcellularLocation>
    <subcellularLocation>
        <location evidence="10">Nucleus</location>
    </subcellularLocation>
    <subcellularLocation>
        <location evidence="10">Cytoplasm</location>
    </subcellularLocation>
    <text evidence="10">Predominantly in the mitochondria and in the nucleus.</text>
</comment>
<feature type="binding site" evidence="10">
    <location>
        <begin position="314"/>
        <end position="315"/>
    </location>
    <ligand>
        <name>S-adenosyl-L-methionine</name>
        <dbReference type="ChEBI" id="CHEBI:59789"/>
    </ligand>
</feature>
<keyword evidence="5 10" id="KW-0949">S-adenosyl-L-methionine</keyword>
<proteinExistence type="inferred from homology"/>
<keyword evidence="3 10" id="KW-0489">Methyltransferase</keyword>
<evidence type="ECO:0000256" key="10">
    <source>
        <dbReference type="HAMAP-Rule" id="MF_03152"/>
    </source>
</evidence>
<dbReference type="GO" id="GO:0005759">
    <property type="term" value="C:mitochondrial matrix"/>
    <property type="evidence" value="ECO:0007669"/>
    <property type="project" value="UniProtKB-SubCell"/>
</dbReference>
<dbReference type="HAMAP" id="MF_03152">
    <property type="entry name" value="TRM5"/>
    <property type="match status" value="1"/>
</dbReference>
<keyword evidence="7 10" id="KW-0496">Mitochondrion</keyword>
<dbReference type="PANTHER" id="PTHR23245">
    <property type="entry name" value="TRNA METHYLTRANSFERASE"/>
    <property type="match status" value="1"/>
</dbReference>
<keyword evidence="2 10" id="KW-0963">Cytoplasm</keyword>
<dbReference type="Gene3D" id="3.40.50.150">
    <property type="entry name" value="Vaccinia Virus protein VP39"/>
    <property type="match status" value="1"/>
</dbReference>
<dbReference type="GO" id="GO:0052906">
    <property type="term" value="F:tRNA (guanine(37)-N1)-methyltransferase activity"/>
    <property type="evidence" value="ECO:0007669"/>
    <property type="project" value="UniProtKB-UniRule"/>
</dbReference>
<dbReference type="EC" id="2.1.1.228" evidence="10"/>
<dbReference type="Pfam" id="PF02475">
    <property type="entry name" value="TRM5-TYW2_MTfase"/>
    <property type="match status" value="1"/>
</dbReference>
<organism evidence="12 13">
    <name type="scientific">Moelleriella libera RCEF 2490</name>
    <dbReference type="NCBI Taxonomy" id="1081109"/>
    <lineage>
        <taxon>Eukaryota</taxon>
        <taxon>Fungi</taxon>
        <taxon>Dikarya</taxon>
        <taxon>Ascomycota</taxon>
        <taxon>Pezizomycotina</taxon>
        <taxon>Sordariomycetes</taxon>
        <taxon>Hypocreomycetidae</taxon>
        <taxon>Hypocreales</taxon>
        <taxon>Clavicipitaceae</taxon>
        <taxon>Moelleriella</taxon>
    </lineage>
</organism>
<comment type="subunit">
    <text evidence="10">Monomer.</text>
</comment>
<dbReference type="InterPro" id="IPR030382">
    <property type="entry name" value="MeTrfase_TRM5/TYW2"/>
</dbReference>
<evidence type="ECO:0000313" key="13">
    <source>
        <dbReference type="Proteomes" id="UP000078544"/>
    </source>
</evidence>
<comment type="catalytic activity">
    <reaction evidence="9 10">
        <text>guanosine(37) in tRNA + S-adenosyl-L-methionine = N(1)-methylguanosine(37) in tRNA + S-adenosyl-L-homocysteine + H(+)</text>
        <dbReference type="Rhea" id="RHEA:36899"/>
        <dbReference type="Rhea" id="RHEA-COMP:10145"/>
        <dbReference type="Rhea" id="RHEA-COMP:10147"/>
        <dbReference type="ChEBI" id="CHEBI:15378"/>
        <dbReference type="ChEBI" id="CHEBI:57856"/>
        <dbReference type="ChEBI" id="CHEBI:59789"/>
        <dbReference type="ChEBI" id="CHEBI:73542"/>
        <dbReference type="ChEBI" id="CHEBI:74269"/>
        <dbReference type="EC" id="2.1.1.228"/>
    </reaction>
</comment>
<evidence type="ECO:0000313" key="12">
    <source>
        <dbReference type="EMBL" id="KZZ89466.1"/>
    </source>
</evidence>
<keyword evidence="6 10" id="KW-0819">tRNA processing</keyword>
<dbReference type="InterPro" id="IPR056744">
    <property type="entry name" value="TRM5/TYW2-like_N"/>
</dbReference>
<keyword evidence="4 10" id="KW-0808">Transferase</keyword>
<dbReference type="Proteomes" id="UP000078544">
    <property type="component" value="Unassembled WGS sequence"/>
</dbReference>
<dbReference type="STRING" id="1081109.A0A167WZS8"/>
<feature type="binding site" evidence="10">
    <location>
        <position position="248"/>
    </location>
    <ligand>
        <name>S-adenosyl-L-methionine</name>
        <dbReference type="ChEBI" id="CHEBI:59789"/>
    </ligand>
</feature>
<comment type="similarity">
    <text evidence="1">Belongs to the class I-like SAM-binding methyltransferase superfamily. TRM5/TYW2 family.</text>
</comment>
<accession>A0A167WZS8</accession>
<comment type="caution">
    <text evidence="10">Lacks conserved residue(s) required for the propagation of feature annotation.</text>
</comment>
<evidence type="ECO:0000256" key="8">
    <source>
        <dbReference type="ARBA" id="ARBA00023242"/>
    </source>
</evidence>
<dbReference type="GO" id="GO:0005634">
    <property type="term" value="C:nucleus"/>
    <property type="evidence" value="ECO:0007669"/>
    <property type="project" value="UniProtKB-SubCell"/>
</dbReference>
<dbReference type="GO" id="GO:0002939">
    <property type="term" value="P:tRNA N1-guanine methylation"/>
    <property type="evidence" value="ECO:0007669"/>
    <property type="project" value="TreeGrafter"/>
</dbReference>
<evidence type="ECO:0000256" key="4">
    <source>
        <dbReference type="ARBA" id="ARBA00022679"/>
    </source>
</evidence>
<dbReference type="EMBL" id="AZGY01000025">
    <property type="protein sequence ID" value="KZZ89466.1"/>
    <property type="molecule type" value="Genomic_DNA"/>
</dbReference>
<comment type="function">
    <text evidence="10">Specifically methylates the N1 position of guanosine-37 in various cytoplasmic and mitochondrial tRNAs. Methylation is not dependent on the nature of the nucleoside 5' of the target nucleoside. This is the first step in the biosynthesis of wybutosine (yW), a modified base adjacent to the anticodon of tRNAs and required for accurate decoding.</text>
</comment>
<evidence type="ECO:0000256" key="7">
    <source>
        <dbReference type="ARBA" id="ARBA00023128"/>
    </source>
</evidence>
<reference evidence="12 13" key="1">
    <citation type="journal article" date="2016" name="Genome Biol. Evol.">
        <title>Divergent and convergent evolution of fungal pathogenicity.</title>
        <authorList>
            <person name="Shang Y."/>
            <person name="Xiao G."/>
            <person name="Zheng P."/>
            <person name="Cen K."/>
            <person name="Zhan S."/>
            <person name="Wang C."/>
        </authorList>
    </citation>
    <scope>NUCLEOTIDE SEQUENCE [LARGE SCALE GENOMIC DNA]</scope>
    <source>
        <strain evidence="12 13">RCEF 2490</strain>
    </source>
</reference>
<name>A0A167WZS8_9HYPO</name>
<dbReference type="PROSITE" id="PS51684">
    <property type="entry name" value="SAM_MT_TRM5_TYW2"/>
    <property type="match status" value="1"/>
</dbReference>
<dbReference type="InterPro" id="IPR025792">
    <property type="entry name" value="tRNA_Gua_MeTrfase_euk"/>
</dbReference>
<evidence type="ECO:0000259" key="11">
    <source>
        <dbReference type="PROSITE" id="PS51684"/>
    </source>
</evidence>
<dbReference type="InterPro" id="IPR029063">
    <property type="entry name" value="SAM-dependent_MTases_sf"/>
</dbReference>
<protein>
    <recommendedName>
        <fullName evidence="10">tRNA (guanine(37)-N1)-methyltransferase</fullName>
        <ecNumber evidence="10">2.1.1.228</ecNumber>
    </recommendedName>
    <alternativeName>
        <fullName evidence="10">M1G-methyltransferase</fullName>
    </alternativeName>
    <alternativeName>
        <fullName evidence="10">tRNA [GM37] methyltransferase</fullName>
    </alternativeName>
    <alternativeName>
        <fullName evidence="10">tRNA methyltransferase 5</fullName>
    </alternativeName>
</protein>
<evidence type="ECO:0000256" key="5">
    <source>
        <dbReference type="ARBA" id="ARBA00022691"/>
    </source>
</evidence>
<dbReference type="InterPro" id="IPR056743">
    <property type="entry name" value="TRM5-TYW2-like_MTfase"/>
</dbReference>